<organism evidence="5 6">
    <name type="scientific">Aurantimonas endophytica</name>
    <dbReference type="NCBI Taxonomy" id="1522175"/>
    <lineage>
        <taxon>Bacteria</taxon>
        <taxon>Pseudomonadati</taxon>
        <taxon>Pseudomonadota</taxon>
        <taxon>Alphaproteobacteria</taxon>
        <taxon>Hyphomicrobiales</taxon>
        <taxon>Aurantimonadaceae</taxon>
        <taxon>Aurantimonas</taxon>
    </lineage>
</organism>
<evidence type="ECO:0000256" key="2">
    <source>
        <dbReference type="ARBA" id="ARBA00023002"/>
    </source>
</evidence>
<dbReference type="PANTHER" id="PTHR44196:SF1">
    <property type="entry name" value="DEHYDROGENASE_REDUCTASE SDR FAMILY MEMBER 7B"/>
    <property type="match status" value="1"/>
</dbReference>
<proteinExistence type="inferred from homology"/>
<evidence type="ECO:0000256" key="3">
    <source>
        <dbReference type="RuleBase" id="RU000363"/>
    </source>
</evidence>
<evidence type="ECO:0000313" key="5">
    <source>
        <dbReference type="EMBL" id="MBB4004721.1"/>
    </source>
</evidence>
<keyword evidence="2" id="KW-0560">Oxidoreductase</keyword>
<dbReference type="SUPFAM" id="SSF51735">
    <property type="entry name" value="NAD(P)-binding Rossmann-fold domains"/>
    <property type="match status" value="1"/>
</dbReference>
<accession>A0A7W6HGG0</accession>
<keyword evidence="4" id="KW-1133">Transmembrane helix</keyword>
<dbReference type="NCBIfam" id="NF004792">
    <property type="entry name" value="PRK06139.1"/>
    <property type="match status" value="1"/>
</dbReference>
<keyword evidence="4" id="KW-0812">Transmembrane</keyword>
<dbReference type="PANTHER" id="PTHR44196">
    <property type="entry name" value="DEHYDROGENASE/REDUCTASE SDR FAMILY MEMBER 7B"/>
    <property type="match status" value="1"/>
</dbReference>
<protein>
    <submittedName>
        <fullName evidence="5">Short-subunit dehydrogenase</fullName>
    </submittedName>
</protein>
<comment type="similarity">
    <text evidence="1 3">Belongs to the short-chain dehydrogenases/reductases (SDR) family.</text>
</comment>
<dbReference type="PRINTS" id="PR00081">
    <property type="entry name" value="GDHRDH"/>
</dbReference>
<sequence length="263" mass="27743">MPTDVTDAAAVAALRDRALALGGRIDVWFANEGVGAVGRFHEVPMEAHEQIIKTNLIGHMNSAHAVVPVFLRQGRGTFINMISLGGFAAMPFASAYSASKFALRGFSEVLNAELVGQPNIHVCDVYPAFIDTPGIGHAANYAGRKVTAPPPVFDSRKVADAVVRLAKRPRRTTTVGWVTNAARIGHFLAPDFTIGLVKRIVERSLSHATPIEPTSGNLFGPPAIAGGIDGGLRSPSQRRQGAMAAGIALAAGAGLLLLLRSRR</sequence>
<name>A0A7W6HGG0_9HYPH</name>
<dbReference type="Proteomes" id="UP000588647">
    <property type="component" value="Unassembled WGS sequence"/>
</dbReference>
<comment type="caution">
    <text evidence="5">The sequence shown here is derived from an EMBL/GenBank/DDBJ whole genome shotgun (WGS) entry which is preliminary data.</text>
</comment>
<dbReference type="Gene3D" id="3.40.50.720">
    <property type="entry name" value="NAD(P)-binding Rossmann-like Domain"/>
    <property type="match status" value="1"/>
</dbReference>
<dbReference type="InterPro" id="IPR036291">
    <property type="entry name" value="NAD(P)-bd_dom_sf"/>
</dbReference>
<dbReference type="AlphaFoldDB" id="A0A7W6HGG0"/>
<keyword evidence="6" id="KW-1185">Reference proteome</keyword>
<evidence type="ECO:0000313" key="6">
    <source>
        <dbReference type="Proteomes" id="UP000588647"/>
    </source>
</evidence>
<feature type="transmembrane region" description="Helical" evidence="4">
    <location>
        <begin position="241"/>
        <end position="259"/>
    </location>
</feature>
<dbReference type="EMBL" id="JACIEM010000005">
    <property type="protein sequence ID" value="MBB4004721.1"/>
    <property type="molecule type" value="Genomic_DNA"/>
</dbReference>
<dbReference type="PRINTS" id="PR00080">
    <property type="entry name" value="SDRFAMILY"/>
</dbReference>
<gene>
    <name evidence="5" type="ORF">GGR03_003816</name>
</gene>
<dbReference type="InterPro" id="IPR002347">
    <property type="entry name" value="SDR_fam"/>
</dbReference>
<dbReference type="GO" id="GO:0016491">
    <property type="term" value="F:oxidoreductase activity"/>
    <property type="evidence" value="ECO:0007669"/>
    <property type="project" value="UniProtKB-KW"/>
</dbReference>
<dbReference type="GO" id="GO:0016020">
    <property type="term" value="C:membrane"/>
    <property type="evidence" value="ECO:0007669"/>
    <property type="project" value="TreeGrafter"/>
</dbReference>
<evidence type="ECO:0000256" key="4">
    <source>
        <dbReference type="SAM" id="Phobius"/>
    </source>
</evidence>
<reference evidence="5 6" key="1">
    <citation type="submission" date="2020-08" db="EMBL/GenBank/DDBJ databases">
        <title>Genomic Encyclopedia of Type Strains, Phase IV (KMG-IV): sequencing the most valuable type-strain genomes for metagenomic binning, comparative biology and taxonomic classification.</title>
        <authorList>
            <person name="Goeker M."/>
        </authorList>
    </citation>
    <scope>NUCLEOTIDE SEQUENCE [LARGE SCALE GENOMIC DNA]</scope>
    <source>
        <strain evidence="5 6">DSM 103570</strain>
    </source>
</reference>
<dbReference type="Pfam" id="PF00106">
    <property type="entry name" value="adh_short"/>
    <property type="match status" value="1"/>
</dbReference>
<keyword evidence="4" id="KW-0472">Membrane</keyword>
<evidence type="ECO:0000256" key="1">
    <source>
        <dbReference type="ARBA" id="ARBA00006484"/>
    </source>
</evidence>